<comment type="caution">
    <text evidence="5">The sequence shown here is derived from an EMBL/GenBank/DDBJ whole genome shotgun (WGS) entry which is preliminary data.</text>
</comment>
<name>A0A0A0IAY8_CLONO</name>
<dbReference type="InterPro" id="IPR028082">
    <property type="entry name" value="Peripla_BP_I"/>
</dbReference>
<gene>
    <name evidence="5" type="ORF">Z968_02990</name>
</gene>
<reference evidence="5 6" key="1">
    <citation type="submission" date="2014-01" db="EMBL/GenBank/DDBJ databases">
        <title>Plasmidome dynamics in the species complex Clostridium novyi sensu lato converts strains of independent lineages into distinctly different pathogens.</title>
        <authorList>
            <person name="Skarin H."/>
            <person name="Segerman B."/>
        </authorList>
    </citation>
    <scope>NUCLEOTIDE SEQUENCE [LARGE SCALE GENOMIC DNA]</scope>
    <source>
        <strain evidence="5 6">4552</strain>
    </source>
</reference>
<sequence length="331" mass="34824">MKEELIMKGKKLLGIILTLGMLSCVFGGCGNSADQGKGGDKGKGGNVAVVLKALNSDYWKTVQAGANDAAKELGVKVQVLGPNAETDVVGQTSLIEDQIVKGVDALVVAPLQPNAAITTFDKAEKEKIPVVLIDTDANWDKKKSFVGTGNIAAGKLGGEYIAKKLKKGDEAIIIRGVPGDRTQDERTQGAQKALEAAGIKVVEIQPANSEREKAISVMENLLQTHPNIKGVFCTNDEMALGAVKALQQAGKKNIISIGVDGSPDALKSIKEGGLTGTVAQNSYDIGKKGVETAVKVLRGEKVETRIDTGTTLVDKQNVNEQEAKLNKILGK</sequence>
<dbReference type="AlphaFoldDB" id="A0A0A0IAY8"/>
<dbReference type="Pfam" id="PF13407">
    <property type="entry name" value="Peripla_BP_4"/>
    <property type="match status" value="1"/>
</dbReference>
<comment type="subcellular location">
    <subcellularLocation>
        <location evidence="1">Cell envelope</location>
    </subcellularLocation>
</comment>
<evidence type="ECO:0000313" key="6">
    <source>
        <dbReference type="Proteomes" id="UP000030012"/>
    </source>
</evidence>
<evidence type="ECO:0000259" key="4">
    <source>
        <dbReference type="Pfam" id="PF13407"/>
    </source>
</evidence>
<accession>A0A0A0IAY8</accession>
<evidence type="ECO:0000256" key="3">
    <source>
        <dbReference type="ARBA" id="ARBA00022729"/>
    </source>
</evidence>
<dbReference type="CDD" id="cd01536">
    <property type="entry name" value="PBP1_ABC_sugar_binding-like"/>
    <property type="match status" value="1"/>
</dbReference>
<organism evidence="5 6">
    <name type="scientific">Clostridium novyi A str. 4552</name>
    <dbReference type="NCBI Taxonomy" id="1444289"/>
    <lineage>
        <taxon>Bacteria</taxon>
        <taxon>Bacillati</taxon>
        <taxon>Bacillota</taxon>
        <taxon>Clostridia</taxon>
        <taxon>Eubacteriales</taxon>
        <taxon>Clostridiaceae</taxon>
        <taxon>Clostridium</taxon>
    </lineage>
</organism>
<evidence type="ECO:0000256" key="1">
    <source>
        <dbReference type="ARBA" id="ARBA00004196"/>
    </source>
</evidence>
<evidence type="ECO:0000313" key="5">
    <source>
        <dbReference type="EMBL" id="KGM97688.1"/>
    </source>
</evidence>
<dbReference type="PANTHER" id="PTHR46847:SF1">
    <property type="entry name" value="D-ALLOSE-BINDING PERIPLASMIC PROTEIN-RELATED"/>
    <property type="match status" value="1"/>
</dbReference>
<evidence type="ECO:0000256" key="2">
    <source>
        <dbReference type="ARBA" id="ARBA00007639"/>
    </source>
</evidence>
<dbReference type="Proteomes" id="UP000030012">
    <property type="component" value="Unassembled WGS sequence"/>
</dbReference>
<dbReference type="GO" id="GO:0030246">
    <property type="term" value="F:carbohydrate binding"/>
    <property type="evidence" value="ECO:0007669"/>
    <property type="project" value="UniProtKB-ARBA"/>
</dbReference>
<dbReference type="SUPFAM" id="SSF53822">
    <property type="entry name" value="Periplasmic binding protein-like I"/>
    <property type="match status" value="1"/>
</dbReference>
<comment type="similarity">
    <text evidence="2">Belongs to the bacterial solute-binding protein 2 family.</text>
</comment>
<keyword evidence="3" id="KW-0732">Signal</keyword>
<feature type="domain" description="Periplasmic binding protein" evidence="4">
    <location>
        <begin position="47"/>
        <end position="301"/>
    </location>
</feature>
<dbReference type="PANTHER" id="PTHR46847">
    <property type="entry name" value="D-ALLOSE-BINDING PERIPLASMIC PROTEIN-RELATED"/>
    <property type="match status" value="1"/>
</dbReference>
<proteinExistence type="inferred from homology"/>
<dbReference type="InterPro" id="IPR025997">
    <property type="entry name" value="SBP_2_dom"/>
</dbReference>
<dbReference type="EMBL" id="JENJ01000008">
    <property type="protein sequence ID" value="KGM97688.1"/>
    <property type="molecule type" value="Genomic_DNA"/>
</dbReference>
<dbReference type="GO" id="GO:0030313">
    <property type="term" value="C:cell envelope"/>
    <property type="evidence" value="ECO:0007669"/>
    <property type="project" value="UniProtKB-SubCell"/>
</dbReference>
<protein>
    <submittedName>
        <fullName evidence="5">Sugar ABC transporter substrate-binding protein</fullName>
    </submittedName>
</protein>
<dbReference type="PROSITE" id="PS51257">
    <property type="entry name" value="PROKAR_LIPOPROTEIN"/>
    <property type="match status" value="1"/>
</dbReference>
<dbReference type="Gene3D" id="3.40.50.2300">
    <property type="match status" value="2"/>
</dbReference>